<evidence type="ECO:0000256" key="2">
    <source>
        <dbReference type="ARBA" id="ARBA00008193"/>
    </source>
</evidence>
<gene>
    <name evidence="9" type="ORF">CBW24_03940</name>
</gene>
<feature type="domain" description="Glycine transporter" evidence="8">
    <location>
        <begin position="95"/>
        <end position="166"/>
    </location>
</feature>
<dbReference type="InterPro" id="IPR005115">
    <property type="entry name" value="Gly_transporter"/>
</dbReference>
<dbReference type="RefSeq" id="WP_088663321.1">
    <property type="nucleotide sequence ID" value="NZ_CP021404.1"/>
</dbReference>
<proteinExistence type="inferred from homology"/>
<evidence type="ECO:0000256" key="5">
    <source>
        <dbReference type="ARBA" id="ARBA00022989"/>
    </source>
</evidence>
<dbReference type="PANTHER" id="PTHR30506">
    <property type="entry name" value="INNER MEMBRANE PROTEIN"/>
    <property type="match status" value="1"/>
</dbReference>
<dbReference type="GO" id="GO:0005886">
    <property type="term" value="C:plasma membrane"/>
    <property type="evidence" value="ECO:0007669"/>
    <property type="project" value="UniProtKB-SubCell"/>
</dbReference>
<feature type="transmembrane region" description="Helical" evidence="7">
    <location>
        <begin position="6"/>
        <end position="27"/>
    </location>
</feature>
<dbReference type="Proteomes" id="UP000219050">
    <property type="component" value="Chromosome"/>
</dbReference>
<reference evidence="9 10" key="1">
    <citation type="submission" date="2017-05" db="EMBL/GenBank/DDBJ databases">
        <title>Comparative genomic and metabolic analysis of manganese-oxidizing mechanisms in Celeribater manganoxidans DY25T: its adaption to the environment of polymetallic nodule.</title>
        <authorList>
            <person name="Wang X."/>
        </authorList>
    </citation>
    <scope>NUCLEOTIDE SEQUENCE [LARGE SCALE GENOMIC DNA]</scope>
    <source>
        <strain evidence="9 10">DY25</strain>
    </source>
</reference>
<keyword evidence="3" id="KW-1003">Cell membrane</keyword>
<protein>
    <recommendedName>
        <fullName evidence="8">Glycine transporter domain-containing protein</fullName>
    </recommendedName>
</protein>
<dbReference type="OrthoDB" id="9791874at2"/>
<feature type="transmembrane region" description="Helical" evidence="7">
    <location>
        <begin position="152"/>
        <end position="172"/>
    </location>
</feature>
<dbReference type="KEGG" id="cmag:CBW24_03940"/>
<comment type="subcellular location">
    <subcellularLocation>
        <location evidence="1">Cell membrane</location>
        <topology evidence="1">Multi-pass membrane protein</topology>
    </subcellularLocation>
</comment>
<feature type="transmembrane region" description="Helical" evidence="7">
    <location>
        <begin position="178"/>
        <end position="197"/>
    </location>
</feature>
<keyword evidence="4 7" id="KW-0812">Transmembrane</keyword>
<feature type="transmembrane region" description="Helical" evidence="7">
    <location>
        <begin position="66"/>
        <end position="82"/>
    </location>
</feature>
<keyword evidence="10" id="KW-1185">Reference proteome</keyword>
<evidence type="ECO:0000259" key="8">
    <source>
        <dbReference type="Pfam" id="PF03458"/>
    </source>
</evidence>
<evidence type="ECO:0000256" key="7">
    <source>
        <dbReference type="SAM" id="Phobius"/>
    </source>
</evidence>
<evidence type="ECO:0000313" key="9">
    <source>
        <dbReference type="EMBL" id="ATI41236.1"/>
    </source>
</evidence>
<comment type="similarity">
    <text evidence="2">Belongs to the UPF0126 family.</text>
</comment>
<keyword evidence="6 7" id="KW-0472">Membrane</keyword>
<keyword evidence="5 7" id="KW-1133">Transmembrane helix</keyword>
<feature type="transmembrane region" description="Helical" evidence="7">
    <location>
        <begin position="34"/>
        <end position="54"/>
    </location>
</feature>
<evidence type="ECO:0000256" key="4">
    <source>
        <dbReference type="ARBA" id="ARBA00022692"/>
    </source>
</evidence>
<name>A0A291LWW8_9RHOB</name>
<evidence type="ECO:0000256" key="1">
    <source>
        <dbReference type="ARBA" id="ARBA00004651"/>
    </source>
</evidence>
<dbReference type="AlphaFoldDB" id="A0A291LWW8"/>
<dbReference type="Pfam" id="PF03458">
    <property type="entry name" value="Gly_transporter"/>
    <property type="match status" value="2"/>
</dbReference>
<feature type="domain" description="Glycine transporter" evidence="8">
    <location>
        <begin position="8"/>
        <end position="84"/>
    </location>
</feature>
<evidence type="ECO:0000313" key="10">
    <source>
        <dbReference type="Proteomes" id="UP000219050"/>
    </source>
</evidence>
<evidence type="ECO:0000256" key="6">
    <source>
        <dbReference type="ARBA" id="ARBA00023136"/>
    </source>
</evidence>
<organism evidence="9 10">
    <name type="scientific">Pacificitalea manganoxidans</name>
    <dbReference type="NCBI Taxonomy" id="1411902"/>
    <lineage>
        <taxon>Bacteria</taxon>
        <taxon>Pseudomonadati</taxon>
        <taxon>Pseudomonadota</taxon>
        <taxon>Alphaproteobacteria</taxon>
        <taxon>Rhodobacterales</taxon>
        <taxon>Paracoccaceae</taxon>
        <taxon>Pacificitalea</taxon>
    </lineage>
</organism>
<feature type="transmembrane region" description="Helical" evidence="7">
    <location>
        <begin position="119"/>
        <end position="140"/>
    </location>
</feature>
<accession>A0A291LWW8</accession>
<dbReference type="EMBL" id="CP021404">
    <property type="protein sequence ID" value="ATI41236.1"/>
    <property type="molecule type" value="Genomic_DNA"/>
</dbReference>
<sequence>MEMITSQLWFDLLGTFVFGISGGMLAVRRELDLFGVMVLSLAAALAGGVLRDVALGDTPPAALRDARYLLAALAAGLCAFAFHRGIERLAKPVMVFDAAGLGLFAVSGCQKALSLGVAPLPAVLLGVLTAVGGGALRDLLVTEVPRVLREDIYALAALAGATVVAVGAWLGLAPAPVALLGVALTFALRVVSVWRGWRAPKAPGS</sequence>
<evidence type="ECO:0000256" key="3">
    <source>
        <dbReference type="ARBA" id="ARBA00022475"/>
    </source>
</evidence>
<dbReference type="PANTHER" id="PTHR30506:SF3">
    <property type="entry name" value="UPF0126 INNER MEMBRANE PROTEIN YADS-RELATED"/>
    <property type="match status" value="1"/>
</dbReference>